<proteinExistence type="predicted"/>
<protein>
    <submittedName>
        <fullName evidence="1">Uncharacterized protein</fullName>
    </submittedName>
</protein>
<evidence type="ECO:0000313" key="2">
    <source>
        <dbReference type="Proteomes" id="UP000044602"/>
    </source>
</evidence>
<dbReference type="AlphaFoldDB" id="A0A0G4LVN1"/>
<accession>A0A0G4LVN1</accession>
<gene>
    <name evidence="1" type="ORF">BN1708_004141</name>
</gene>
<keyword evidence="2" id="KW-1185">Reference proteome</keyword>
<dbReference type="Proteomes" id="UP000044602">
    <property type="component" value="Unassembled WGS sequence"/>
</dbReference>
<organism evidence="1 2">
    <name type="scientific">Verticillium longisporum</name>
    <name type="common">Verticillium dahliae var. longisporum</name>
    <dbReference type="NCBI Taxonomy" id="100787"/>
    <lineage>
        <taxon>Eukaryota</taxon>
        <taxon>Fungi</taxon>
        <taxon>Dikarya</taxon>
        <taxon>Ascomycota</taxon>
        <taxon>Pezizomycotina</taxon>
        <taxon>Sordariomycetes</taxon>
        <taxon>Hypocreomycetidae</taxon>
        <taxon>Glomerellales</taxon>
        <taxon>Plectosphaerellaceae</taxon>
        <taxon>Verticillium</taxon>
    </lineage>
</organism>
<reference evidence="1 2" key="1">
    <citation type="submission" date="2015-05" db="EMBL/GenBank/DDBJ databases">
        <authorList>
            <person name="Wang D.B."/>
            <person name="Wang M."/>
        </authorList>
    </citation>
    <scope>NUCLEOTIDE SEQUENCE [LARGE SCALE GENOMIC DNA]</scope>
    <source>
        <strain evidence="1">VL1</strain>
    </source>
</reference>
<name>A0A0G4LVN1_VERLO</name>
<dbReference type="EMBL" id="CVQH01020001">
    <property type="protein sequence ID" value="CRK26131.1"/>
    <property type="molecule type" value="Genomic_DNA"/>
</dbReference>
<evidence type="ECO:0000313" key="1">
    <source>
        <dbReference type="EMBL" id="CRK26131.1"/>
    </source>
</evidence>
<sequence>MSRGFSPRSASKLSPSRALAPGVLGGLEVQGEALLAAVRPDKVRRLAPDARVVGAGKVADAGTLDFDDARALVGEVAGAQGGCEGLFEAHDCDAGQGEVGGGGRMMARGRESLQVSCCP</sequence>